<feature type="non-terminal residue" evidence="1">
    <location>
        <position position="54"/>
    </location>
</feature>
<dbReference type="EMBL" id="JASSZA010000003">
    <property type="protein sequence ID" value="KAK2116116.1"/>
    <property type="molecule type" value="Genomic_DNA"/>
</dbReference>
<evidence type="ECO:0000313" key="1">
    <source>
        <dbReference type="EMBL" id="KAK2116116.1"/>
    </source>
</evidence>
<sequence>TWLYRNESDKVLVQSVCIQIRGQILQKLGMWYEAAELIWASIVGYLALPQPDKK</sequence>
<keyword evidence="2" id="KW-1185">Reference proteome</keyword>
<dbReference type="Proteomes" id="UP001266305">
    <property type="component" value="Unassembled WGS sequence"/>
</dbReference>
<dbReference type="GO" id="GO:0016301">
    <property type="term" value="F:kinase activity"/>
    <property type="evidence" value="ECO:0007669"/>
    <property type="project" value="UniProtKB-KW"/>
</dbReference>
<feature type="non-terminal residue" evidence="1">
    <location>
        <position position="1"/>
    </location>
</feature>
<evidence type="ECO:0000313" key="2">
    <source>
        <dbReference type="Proteomes" id="UP001266305"/>
    </source>
</evidence>
<comment type="caution">
    <text evidence="1">The sequence shown here is derived from an EMBL/GenBank/DDBJ whole genome shotgun (WGS) entry which is preliminary data.</text>
</comment>
<name>A0ABQ9W394_SAGOE</name>
<gene>
    <name evidence="1" type="primary">ALPK1_3</name>
    <name evidence="1" type="ORF">P7K49_006742</name>
</gene>
<dbReference type="PANTHER" id="PTHR46747">
    <property type="entry name" value="ALPHA-PROTEIN KINASE 1"/>
    <property type="match status" value="1"/>
</dbReference>
<organism evidence="1 2">
    <name type="scientific">Saguinus oedipus</name>
    <name type="common">Cotton-top tamarin</name>
    <name type="synonym">Oedipomidas oedipus</name>
    <dbReference type="NCBI Taxonomy" id="9490"/>
    <lineage>
        <taxon>Eukaryota</taxon>
        <taxon>Metazoa</taxon>
        <taxon>Chordata</taxon>
        <taxon>Craniata</taxon>
        <taxon>Vertebrata</taxon>
        <taxon>Euteleostomi</taxon>
        <taxon>Mammalia</taxon>
        <taxon>Eutheria</taxon>
        <taxon>Euarchontoglires</taxon>
        <taxon>Primates</taxon>
        <taxon>Haplorrhini</taxon>
        <taxon>Platyrrhini</taxon>
        <taxon>Cebidae</taxon>
        <taxon>Callitrichinae</taxon>
        <taxon>Saguinus</taxon>
    </lineage>
</organism>
<protein>
    <submittedName>
        <fullName evidence="1">Alpha-protein kinase 1</fullName>
    </submittedName>
</protein>
<dbReference type="InterPro" id="IPR043529">
    <property type="entry name" value="ALPK1"/>
</dbReference>
<proteinExistence type="predicted"/>
<keyword evidence="1" id="KW-0808">Transferase</keyword>
<keyword evidence="1" id="KW-0418">Kinase</keyword>
<reference evidence="1 2" key="1">
    <citation type="submission" date="2023-05" db="EMBL/GenBank/DDBJ databases">
        <title>B98-5 Cell Line De Novo Hybrid Assembly: An Optical Mapping Approach.</title>
        <authorList>
            <person name="Kananen K."/>
            <person name="Auerbach J.A."/>
            <person name="Kautto E."/>
            <person name="Blachly J.S."/>
        </authorList>
    </citation>
    <scope>NUCLEOTIDE SEQUENCE [LARGE SCALE GENOMIC DNA]</scope>
    <source>
        <strain evidence="1">B95-8</strain>
        <tissue evidence="1">Cell line</tissue>
    </source>
</reference>
<accession>A0ABQ9W394</accession>
<dbReference type="PANTHER" id="PTHR46747:SF1">
    <property type="entry name" value="ALPHA-PROTEIN KINASE 1"/>
    <property type="match status" value="1"/>
</dbReference>